<reference evidence="4" key="1">
    <citation type="submission" date="2017-09" db="EMBL/GenBank/DDBJ databases">
        <title>Depth-based differentiation of microbial function through sediment-hosted aquifers and enrichment of novel symbionts in the deep terrestrial subsurface.</title>
        <authorList>
            <person name="Probst A.J."/>
            <person name="Ladd B."/>
            <person name="Jarett J.K."/>
            <person name="Geller-Mcgrath D.E."/>
            <person name="Sieber C.M.K."/>
            <person name="Emerson J.B."/>
            <person name="Anantharaman K."/>
            <person name="Thomas B.C."/>
            <person name="Malmstrom R."/>
            <person name="Stieglmeier M."/>
            <person name="Klingl A."/>
            <person name="Woyke T."/>
            <person name="Ryan C.M."/>
            <person name="Banfield J.F."/>
        </authorList>
    </citation>
    <scope>NUCLEOTIDE SEQUENCE [LARGE SCALE GENOMIC DNA]</scope>
</reference>
<organism evidence="3 4">
    <name type="scientific">Candidatus Roizmanbacteria bacterium CG_4_10_14_0_2_um_filter_33_96</name>
    <dbReference type="NCBI Taxonomy" id="1974821"/>
    <lineage>
        <taxon>Bacteria</taxon>
        <taxon>Candidatus Roizmaniibacteriota</taxon>
    </lineage>
</organism>
<comment type="caution">
    <text evidence="3">The sequence shown here is derived from an EMBL/GenBank/DDBJ whole genome shotgun (WGS) entry which is preliminary data.</text>
</comment>
<dbReference type="EMBL" id="PFOF01000029">
    <property type="protein sequence ID" value="PIZ67988.1"/>
    <property type="molecule type" value="Genomic_DNA"/>
</dbReference>
<accession>A0A2M7U9T8</accession>
<name>A0A2M7U9T8_9BACT</name>
<feature type="region of interest" description="Disordered" evidence="1">
    <location>
        <begin position="254"/>
        <end position="275"/>
    </location>
</feature>
<dbReference type="AlphaFoldDB" id="A0A2M7U9T8"/>
<feature type="transmembrane region" description="Helical" evidence="2">
    <location>
        <begin position="9"/>
        <end position="26"/>
    </location>
</feature>
<evidence type="ECO:0000313" key="4">
    <source>
        <dbReference type="Proteomes" id="UP000229506"/>
    </source>
</evidence>
<protein>
    <submittedName>
        <fullName evidence="3">Uncharacterized protein</fullName>
    </submittedName>
</protein>
<keyword evidence="2" id="KW-0472">Membrane</keyword>
<evidence type="ECO:0000256" key="1">
    <source>
        <dbReference type="SAM" id="MobiDB-lite"/>
    </source>
</evidence>
<evidence type="ECO:0000256" key="2">
    <source>
        <dbReference type="SAM" id="Phobius"/>
    </source>
</evidence>
<keyword evidence="2" id="KW-0812">Transmembrane</keyword>
<sequence>MKLITNKNVLILFFLLTLILSFIFIYRNSLLKKDKEILKTYLSNQPGKNLPINNFPGKIISVEKDYILVSQTFTLNSQNQNITFKVLMTNETKIQKAPSVQDTIPYVFPNNTATSSAQSKDPSFSFKDLKPNQEITIFSDKDLRILKSKEFVASSIMIQPIINTVYGNITNIKENTIFLKGFPPNPYNTTQTTSLKDNNYIVTVTPQTEISRFSEQGAGIKFNLDNLKIGNYINIFTEVDTRSTFTFEAMRIEPFDPPSISSPPQLTTPPEPEHL</sequence>
<gene>
    <name evidence="3" type="ORF">COY12_00910</name>
</gene>
<dbReference type="Proteomes" id="UP000229506">
    <property type="component" value="Unassembled WGS sequence"/>
</dbReference>
<evidence type="ECO:0000313" key="3">
    <source>
        <dbReference type="EMBL" id="PIZ67988.1"/>
    </source>
</evidence>
<keyword evidence="2" id="KW-1133">Transmembrane helix</keyword>
<feature type="compositionally biased region" description="Pro residues" evidence="1">
    <location>
        <begin position="255"/>
        <end position="275"/>
    </location>
</feature>
<proteinExistence type="predicted"/>